<proteinExistence type="predicted"/>
<reference evidence="7" key="3">
    <citation type="submission" date="2025-09" db="UniProtKB">
        <authorList>
            <consortium name="Ensembl"/>
        </authorList>
    </citation>
    <scope>IDENTIFICATION</scope>
</reference>
<dbReference type="InterPro" id="IPR013106">
    <property type="entry name" value="Ig_V-set"/>
</dbReference>
<evidence type="ECO:0000313" key="8">
    <source>
        <dbReference type="Proteomes" id="UP000005207"/>
    </source>
</evidence>
<dbReference type="InterPro" id="IPR050504">
    <property type="entry name" value="IgSF_BTN/MOG"/>
</dbReference>
<name>A0A669F398_ORENI</name>
<dbReference type="GO" id="GO:0009897">
    <property type="term" value="C:external side of plasma membrane"/>
    <property type="evidence" value="ECO:0007669"/>
    <property type="project" value="TreeGrafter"/>
</dbReference>
<evidence type="ECO:0000256" key="5">
    <source>
        <dbReference type="SAM" id="SignalP"/>
    </source>
</evidence>
<keyword evidence="4" id="KW-0812">Transmembrane</keyword>
<evidence type="ECO:0000256" key="4">
    <source>
        <dbReference type="SAM" id="Phobius"/>
    </source>
</evidence>
<dbReference type="GO" id="GO:0050852">
    <property type="term" value="P:T cell receptor signaling pathway"/>
    <property type="evidence" value="ECO:0007669"/>
    <property type="project" value="TreeGrafter"/>
</dbReference>
<dbReference type="Ensembl" id="ENSONIT00000043821.1">
    <property type="protein sequence ID" value="ENSONIP00000078374.1"/>
    <property type="gene ID" value="ENSONIG00000034690.1"/>
</dbReference>
<dbReference type="GO" id="GO:0001817">
    <property type="term" value="P:regulation of cytokine production"/>
    <property type="evidence" value="ECO:0007669"/>
    <property type="project" value="TreeGrafter"/>
</dbReference>
<dbReference type="InterPro" id="IPR036179">
    <property type="entry name" value="Ig-like_dom_sf"/>
</dbReference>
<evidence type="ECO:0000256" key="2">
    <source>
        <dbReference type="ARBA" id="ARBA00023136"/>
    </source>
</evidence>
<accession>A0A669F398</accession>
<feature type="domain" description="Ig-like" evidence="6">
    <location>
        <begin position="21"/>
        <end position="119"/>
    </location>
</feature>
<feature type="transmembrane region" description="Helical" evidence="4">
    <location>
        <begin position="136"/>
        <end position="156"/>
    </location>
</feature>
<dbReference type="PROSITE" id="PS50835">
    <property type="entry name" value="IG_LIKE"/>
    <property type="match status" value="1"/>
</dbReference>
<dbReference type="PANTHER" id="PTHR24100">
    <property type="entry name" value="BUTYROPHILIN"/>
    <property type="match status" value="1"/>
</dbReference>
<dbReference type="AlphaFoldDB" id="A0A669F398"/>
<evidence type="ECO:0000256" key="1">
    <source>
        <dbReference type="ARBA" id="ARBA00004370"/>
    </source>
</evidence>
<dbReference type="GeneTree" id="ENSGT01150000287195"/>
<keyword evidence="4" id="KW-1133">Transmembrane helix</keyword>
<comment type="subcellular location">
    <subcellularLocation>
        <location evidence="1">Membrane</location>
    </subcellularLocation>
</comment>
<dbReference type="InterPro" id="IPR003599">
    <property type="entry name" value="Ig_sub"/>
</dbReference>
<evidence type="ECO:0000256" key="3">
    <source>
        <dbReference type="ARBA" id="ARBA00023319"/>
    </source>
</evidence>
<keyword evidence="3" id="KW-0393">Immunoglobulin domain</keyword>
<organism evidence="7 8">
    <name type="scientific">Oreochromis niloticus</name>
    <name type="common">Nile tilapia</name>
    <name type="synonym">Tilapia nilotica</name>
    <dbReference type="NCBI Taxonomy" id="8128"/>
    <lineage>
        <taxon>Eukaryota</taxon>
        <taxon>Metazoa</taxon>
        <taxon>Chordata</taxon>
        <taxon>Craniata</taxon>
        <taxon>Vertebrata</taxon>
        <taxon>Euteleostomi</taxon>
        <taxon>Actinopterygii</taxon>
        <taxon>Neopterygii</taxon>
        <taxon>Teleostei</taxon>
        <taxon>Neoteleostei</taxon>
        <taxon>Acanthomorphata</taxon>
        <taxon>Ovalentaria</taxon>
        <taxon>Cichlomorphae</taxon>
        <taxon>Cichliformes</taxon>
        <taxon>Cichlidae</taxon>
        <taxon>African cichlids</taxon>
        <taxon>Pseudocrenilabrinae</taxon>
        <taxon>Oreochromini</taxon>
        <taxon>Oreochromis</taxon>
    </lineage>
</organism>
<reference evidence="8" key="1">
    <citation type="submission" date="2012-01" db="EMBL/GenBank/DDBJ databases">
        <title>The Genome Sequence of Oreochromis niloticus (Nile Tilapia).</title>
        <authorList>
            <consortium name="Broad Institute Genome Assembly Team"/>
            <consortium name="Broad Institute Sequencing Platform"/>
            <person name="Di Palma F."/>
            <person name="Johnson J."/>
            <person name="Lander E.S."/>
            <person name="Lindblad-Toh K."/>
        </authorList>
    </citation>
    <scope>NUCLEOTIDE SEQUENCE [LARGE SCALE GENOMIC DNA]</scope>
</reference>
<dbReference type="Proteomes" id="UP000005207">
    <property type="component" value="Linkage group LG3"/>
</dbReference>
<dbReference type="Pfam" id="PF07686">
    <property type="entry name" value="V-set"/>
    <property type="match status" value="1"/>
</dbReference>
<dbReference type="GO" id="GO:0005102">
    <property type="term" value="F:signaling receptor binding"/>
    <property type="evidence" value="ECO:0007669"/>
    <property type="project" value="TreeGrafter"/>
</dbReference>
<evidence type="ECO:0000313" key="7">
    <source>
        <dbReference type="Ensembl" id="ENSONIP00000078374.1"/>
    </source>
</evidence>
<dbReference type="InParanoid" id="A0A669F398"/>
<dbReference type="InterPro" id="IPR007110">
    <property type="entry name" value="Ig-like_dom"/>
</dbReference>
<reference evidence="7" key="2">
    <citation type="submission" date="2025-08" db="UniProtKB">
        <authorList>
            <consortium name="Ensembl"/>
        </authorList>
    </citation>
    <scope>IDENTIFICATION</scope>
</reference>
<sequence>LSMVQQLLTCSMLVMFLSFTGQNISLPCGAPTNNKQILAVQWSRADLKEKYVLLYRDEVFVPDNQHPAFKNRVDLQDRQMKDGDVSLILKNVTAADNGTYECRVFRRGTNHRISTISLSVVPPCELLKGRFCNRRLYLLHCFYTALSAFVVIITVIETGNFSVRAEEQPESDIKVMKTSRKLTCPLQLFLSRGKISLYSREIVHTAPKQY</sequence>
<dbReference type="InterPro" id="IPR013783">
    <property type="entry name" value="Ig-like_fold"/>
</dbReference>
<dbReference type="SUPFAM" id="SSF48726">
    <property type="entry name" value="Immunoglobulin"/>
    <property type="match status" value="1"/>
</dbReference>
<keyword evidence="2 4" id="KW-0472">Membrane</keyword>
<dbReference type="Gene3D" id="2.60.40.10">
    <property type="entry name" value="Immunoglobulins"/>
    <property type="match status" value="1"/>
</dbReference>
<feature type="chain" id="PRO_5025570035" description="Ig-like domain-containing protein" evidence="5">
    <location>
        <begin position="26"/>
        <end position="210"/>
    </location>
</feature>
<dbReference type="SMART" id="SM00406">
    <property type="entry name" value="IGv"/>
    <property type="match status" value="1"/>
</dbReference>
<dbReference type="PANTHER" id="PTHR24100:SF151">
    <property type="entry name" value="ICOS LIGAND"/>
    <property type="match status" value="1"/>
</dbReference>
<evidence type="ECO:0000259" key="6">
    <source>
        <dbReference type="PROSITE" id="PS50835"/>
    </source>
</evidence>
<protein>
    <recommendedName>
        <fullName evidence="6">Ig-like domain-containing protein</fullName>
    </recommendedName>
</protein>
<feature type="signal peptide" evidence="5">
    <location>
        <begin position="1"/>
        <end position="25"/>
    </location>
</feature>
<keyword evidence="5" id="KW-0732">Signal</keyword>
<dbReference type="SMART" id="SM00409">
    <property type="entry name" value="IG"/>
    <property type="match status" value="1"/>
</dbReference>
<keyword evidence="8" id="KW-1185">Reference proteome</keyword>